<dbReference type="GO" id="GO:0060271">
    <property type="term" value="P:cilium assembly"/>
    <property type="evidence" value="ECO:0007669"/>
    <property type="project" value="TreeGrafter"/>
</dbReference>
<dbReference type="AlphaFoldDB" id="A0AAD8GIX3"/>
<dbReference type="GO" id="GO:0005814">
    <property type="term" value="C:centriole"/>
    <property type="evidence" value="ECO:0007669"/>
    <property type="project" value="TreeGrafter"/>
</dbReference>
<reference evidence="3" key="1">
    <citation type="submission" date="2022-02" db="EMBL/GenBank/DDBJ databases">
        <title>Atlantic sturgeon de novo genome assembly.</title>
        <authorList>
            <person name="Stock M."/>
            <person name="Klopp C."/>
            <person name="Guiguen Y."/>
            <person name="Cabau C."/>
            <person name="Parinello H."/>
            <person name="Santidrian Yebra-Pimentel E."/>
            <person name="Kuhl H."/>
            <person name="Dirks R.P."/>
            <person name="Guessner J."/>
            <person name="Wuertz S."/>
            <person name="Du K."/>
            <person name="Schartl M."/>
        </authorList>
    </citation>
    <scope>NUCLEOTIDE SEQUENCE</scope>
    <source>
        <strain evidence="3">STURGEONOMICS-FGT-2020</strain>
        <tissue evidence="3">Whole blood</tissue>
    </source>
</reference>
<dbReference type="PANTHER" id="PTHR35970:SF1">
    <property type="entry name" value="SODIUM CHANNEL AND CLATHRIN LINKER 1"/>
    <property type="match status" value="1"/>
</dbReference>
<protein>
    <submittedName>
        <fullName evidence="3">Sodium channel and clathrin linker 1</fullName>
    </submittedName>
</protein>
<organism evidence="3 4">
    <name type="scientific">Acipenser oxyrinchus oxyrinchus</name>
    <dbReference type="NCBI Taxonomy" id="40147"/>
    <lineage>
        <taxon>Eukaryota</taxon>
        <taxon>Metazoa</taxon>
        <taxon>Chordata</taxon>
        <taxon>Craniata</taxon>
        <taxon>Vertebrata</taxon>
        <taxon>Euteleostomi</taxon>
        <taxon>Actinopterygii</taxon>
        <taxon>Chondrostei</taxon>
        <taxon>Acipenseriformes</taxon>
        <taxon>Acipenseridae</taxon>
        <taxon>Acipenser</taxon>
    </lineage>
</organism>
<keyword evidence="1" id="KW-0175">Coiled coil</keyword>
<gene>
    <name evidence="3" type="primary">SCLT1</name>
    <name evidence="3" type="ORF">AOXY_G129</name>
</gene>
<evidence type="ECO:0000313" key="4">
    <source>
        <dbReference type="Proteomes" id="UP001230051"/>
    </source>
</evidence>
<feature type="coiled-coil region" evidence="1">
    <location>
        <begin position="178"/>
        <end position="317"/>
    </location>
</feature>
<proteinExistence type="predicted"/>
<feature type="compositionally biased region" description="Polar residues" evidence="2">
    <location>
        <begin position="661"/>
        <end position="677"/>
    </location>
</feature>
<sequence length="687" mass="80067">MAASEVEFLRDEVQRLSSALRQYQEGYHTHSASAQGGLLGENESPATWLTDKSLMAPLIAEYDKHVEDMSEQLQYYKAQMGEMKLKLEKVIKENERLHAELRESIEKQLQLLPSGSGLESDSVPEGGVISNLQEQIQLSNQEKEQALELWQSVSQELDRLQQLYQKTMAEAQIHVAERQQLKDQLAHVQQLAQQLQLANQKLESTNQQFLKTMTEQSSELEQFRTQQRHAKLDLRTATTKVEEMTKIMENLQEQMQRREEDVVSAQGREEASDRRLQQLQSSIAQLETRLKVAVQEAEQFRKERTAWERQIGELQGKCAGLDEEKYEAVSKVRDSIQLAEETTLQKDQALLREKQKDEEVEKMKEAMARLIQDAAVRTRKEVENVRKQCNMQIYRLAEELSALQLECGNKEGQIERAIREKRAVEEELEKMYREGRGTEADYRKMDELHQRCLNAERAKDDLQITLQATQNKIRKLEMISEEEMSRCQETIEKLQGTVEVIRGDCDTVSEERLRLLQENDRLRKEMEDLRKSSLEVQRKAKQQVLAMEHDHSMKECSLEARVRELEDSSRNSTNELNRLLMAQQKTTKRWKEEARKLAEAFEVQLNNLKSELSRQKQRSQELVAQLQTEHENILEYEKLTAEYQEKANRLQKRLLQAEQRASTASQQLSKITSQRRTPPSIVDLDTM</sequence>
<evidence type="ECO:0000256" key="2">
    <source>
        <dbReference type="SAM" id="MobiDB-lite"/>
    </source>
</evidence>
<dbReference type="GO" id="GO:0045162">
    <property type="term" value="P:clustering of voltage-gated sodium channels"/>
    <property type="evidence" value="ECO:0007669"/>
    <property type="project" value="InterPro"/>
</dbReference>
<keyword evidence="3" id="KW-0407">Ion channel</keyword>
<evidence type="ECO:0000256" key="1">
    <source>
        <dbReference type="SAM" id="Coils"/>
    </source>
</evidence>
<evidence type="ECO:0000313" key="3">
    <source>
        <dbReference type="EMBL" id="KAK1175472.1"/>
    </source>
</evidence>
<keyword evidence="3" id="KW-0406">Ion transport</keyword>
<name>A0AAD8GIX3_ACIOX</name>
<feature type="coiled-coil region" evidence="1">
    <location>
        <begin position="400"/>
        <end position="479"/>
    </location>
</feature>
<keyword evidence="4" id="KW-1185">Reference proteome</keyword>
<dbReference type="PANTHER" id="PTHR35970">
    <property type="entry name" value="SODIUM CHANNEL AND CLATHRIN LINKER 1"/>
    <property type="match status" value="1"/>
</dbReference>
<dbReference type="EMBL" id="JAGXEW010000001">
    <property type="protein sequence ID" value="KAK1175472.1"/>
    <property type="molecule type" value="Genomic_DNA"/>
</dbReference>
<dbReference type="InterPro" id="IPR038911">
    <property type="entry name" value="SCLT1"/>
</dbReference>
<feature type="coiled-coil region" evidence="1">
    <location>
        <begin position="80"/>
        <end position="149"/>
    </location>
</feature>
<dbReference type="GO" id="GO:0034220">
    <property type="term" value="P:monoatomic ion transmembrane transport"/>
    <property type="evidence" value="ECO:0007669"/>
    <property type="project" value="UniProtKB-KW"/>
</dbReference>
<dbReference type="Proteomes" id="UP001230051">
    <property type="component" value="Unassembled WGS sequence"/>
</dbReference>
<comment type="caution">
    <text evidence="3">The sequence shown here is derived from an EMBL/GenBank/DDBJ whole genome shotgun (WGS) entry which is preliminary data.</text>
</comment>
<feature type="region of interest" description="Disordered" evidence="2">
    <location>
        <begin position="661"/>
        <end position="687"/>
    </location>
</feature>
<accession>A0AAD8GIX3</accession>
<keyword evidence="3" id="KW-0813">Transport</keyword>